<reference evidence="2" key="1">
    <citation type="submission" date="2015-07" db="EMBL/GenBank/DDBJ databases">
        <authorList>
            <person name="Rodrigo-Torres Lidia"/>
            <person name="Arahal R.David."/>
        </authorList>
    </citation>
    <scope>NUCLEOTIDE SEQUENCE [LARGE SCALE GENOMIC DNA]</scope>
    <source>
        <strain evidence="2">CECT 5112</strain>
    </source>
</reference>
<protein>
    <submittedName>
        <fullName evidence="1">Uncharacterized protein</fullName>
    </submittedName>
</protein>
<dbReference type="STRING" id="388408.LAX5112_01211"/>
<dbReference type="OrthoDB" id="7904648at2"/>
<dbReference type="AlphaFoldDB" id="A0A0M6ZY23"/>
<dbReference type="Proteomes" id="UP000053235">
    <property type="component" value="Unassembled WGS sequence"/>
</dbReference>
<gene>
    <name evidence="1" type="ORF">LAX5112_01211</name>
</gene>
<accession>A0A0M6ZY23</accession>
<dbReference type="EMBL" id="CXWD01000004">
    <property type="protein sequence ID" value="CTQ67096.1"/>
    <property type="molecule type" value="Genomic_DNA"/>
</dbReference>
<keyword evidence="2" id="KW-1185">Reference proteome</keyword>
<evidence type="ECO:0000313" key="2">
    <source>
        <dbReference type="Proteomes" id="UP000053235"/>
    </source>
</evidence>
<dbReference type="RefSeq" id="WP_055671050.1">
    <property type="nucleotide sequence ID" value="NZ_CXWD01000004.1"/>
</dbReference>
<evidence type="ECO:0000313" key="1">
    <source>
        <dbReference type="EMBL" id="CTQ67096.1"/>
    </source>
</evidence>
<name>A0A0M6ZY23_9HYPH</name>
<organism evidence="1 2">
    <name type="scientific">Roseibium alexandrii</name>
    <dbReference type="NCBI Taxonomy" id="388408"/>
    <lineage>
        <taxon>Bacteria</taxon>
        <taxon>Pseudomonadati</taxon>
        <taxon>Pseudomonadota</taxon>
        <taxon>Alphaproteobacteria</taxon>
        <taxon>Hyphomicrobiales</taxon>
        <taxon>Stappiaceae</taxon>
        <taxon>Roseibium</taxon>
    </lineage>
</organism>
<proteinExistence type="predicted"/>
<sequence>MTCFDREKVIDDGLSRLRTQYRESPNLIAVIRHGLEQIADVADAICTIPEEHEILSGVGDQLTNVGKRLGWPRCHCVCGNTNLCQSDDEVYRGYLLARRYQVLRLFDVVSLEIAAAHIWGATANVRNLGGARVAVGPGRALTASETEQIQLAFRVLPIAPGIQPFLETATGPVWGFGAGWAGLCDGRWSCPVEIDPYGCDE</sequence>